<name>G0S7I7_CHATD</name>
<feature type="compositionally biased region" description="Basic and acidic residues" evidence="8">
    <location>
        <begin position="219"/>
        <end position="248"/>
    </location>
</feature>
<dbReference type="OMA" id="RSHSENY"/>
<proteinExistence type="inferred from homology"/>
<dbReference type="AlphaFoldDB" id="G0S7I7"/>
<reference evidence="10 11" key="1">
    <citation type="journal article" date="2011" name="Cell">
        <title>Insight into structure and assembly of the nuclear pore complex by utilizing the genome of a eukaryotic thermophile.</title>
        <authorList>
            <person name="Amlacher S."/>
            <person name="Sarges P."/>
            <person name="Flemming D."/>
            <person name="van Noort V."/>
            <person name="Kunze R."/>
            <person name="Devos D.P."/>
            <person name="Arumugam M."/>
            <person name="Bork P."/>
            <person name="Hurt E."/>
        </authorList>
    </citation>
    <scope>NUCLEOTIDE SEQUENCE [LARGE SCALE GENOMIC DNA]</scope>
    <source>
        <strain evidence="11">DSM 1495 / CBS 144.50 / IMI 039719</strain>
    </source>
</reference>
<dbReference type="GO" id="GO:0071011">
    <property type="term" value="C:precatalytic spliceosome"/>
    <property type="evidence" value="ECO:0007669"/>
    <property type="project" value="TreeGrafter"/>
</dbReference>
<dbReference type="GO" id="GO:0008380">
    <property type="term" value="P:RNA splicing"/>
    <property type="evidence" value="ECO:0007669"/>
    <property type="project" value="UniProtKB-KW"/>
</dbReference>
<evidence type="ECO:0000313" key="11">
    <source>
        <dbReference type="Proteomes" id="UP000008066"/>
    </source>
</evidence>
<evidence type="ECO:0000256" key="7">
    <source>
        <dbReference type="ARBA" id="ARBA00023242"/>
    </source>
</evidence>
<dbReference type="STRING" id="759272.G0S7I7"/>
<evidence type="ECO:0000256" key="4">
    <source>
        <dbReference type="ARBA" id="ARBA00011825"/>
    </source>
</evidence>
<evidence type="ECO:0000256" key="6">
    <source>
        <dbReference type="ARBA" id="ARBA00023187"/>
    </source>
</evidence>
<dbReference type="OrthoDB" id="21368at2759"/>
<feature type="compositionally biased region" description="Basic and acidic residues" evidence="8">
    <location>
        <begin position="97"/>
        <end position="165"/>
    </location>
</feature>
<evidence type="ECO:0000256" key="2">
    <source>
        <dbReference type="ARBA" id="ARBA00004123"/>
    </source>
</evidence>
<feature type="region of interest" description="Disordered" evidence="8">
    <location>
        <begin position="1"/>
        <end position="257"/>
    </location>
</feature>
<feature type="compositionally biased region" description="Basic and acidic residues" evidence="8">
    <location>
        <begin position="1"/>
        <end position="59"/>
    </location>
</feature>
<dbReference type="KEGG" id="cthr:CTHT_0028280"/>
<dbReference type="GO" id="GO:0006397">
    <property type="term" value="P:mRNA processing"/>
    <property type="evidence" value="ECO:0007669"/>
    <property type="project" value="UniProtKB-KW"/>
</dbReference>
<keyword evidence="6" id="KW-0508">mRNA splicing</keyword>
<keyword evidence="5" id="KW-0507">mRNA processing</keyword>
<comment type="function">
    <text evidence="1">May play a role in mRNA splicing.</text>
</comment>
<feature type="compositionally biased region" description="Basic residues" evidence="8">
    <location>
        <begin position="84"/>
        <end position="96"/>
    </location>
</feature>
<dbReference type="PANTHER" id="PTHR31077">
    <property type="entry name" value="U4/U6.U5 SMALL NUCLEAR RIBONUCLEOPROTEIN 27 KDA PROTEIN"/>
    <property type="match status" value="1"/>
</dbReference>
<gene>
    <name evidence="10" type="ORF">CTHT_0028280</name>
</gene>
<evidence type="ECO:0000313" key="10">
    <source>
        <dbReference type="EMBL" id="EGS20989.1"/>
    </source>
</evidence>
<dbReference type="Proteomes" id="UP000008066">
    <property type="component" value="Unassembled WGS sequence"/>
</dbReference>
<comment type="subunit">
    <text evidence="4">Part of a tri-snRNP complex.</text>
</comment>
<dbReference type="Pfam" id="PF08648">
    <property type="entry name" value="SNRNP27"/>
    <property type="match status" value="1"/>
</dbReference>
<dbReference type="InterPro" id="IPR013957">
    <property type="entry name" value="SNRNP27"/>
</dbReference>
<evidence type="ECO:0000256" key="5">
    <source>
        <dbReference type="ARBA" id="ARBA00022664"/>
    </source>
</evidence>
<dbReference type="GeneID" id="18256866"/>
<dbReference type="HOGENOM" id="CLU_075596_0_0_1"/>
<dbReference type="RefSeq" id="XP_006693285.1">
    <property type="nucleotide sequence ID" value="XM_006693222.1"/>
</dbReference>
<accession>G0S7I7</accession>
<dbReference type="EMBL" id="GL988041">
    <property type="protein sequence ID" value="EGS20989.1"/>
    <property type="molecule type" value="Genomic_DNA"/>
</dbReference>
<dbReference type="PANTHER" id="PTHR31077:SF1">
    <property type="entry name" value="U4_U6.U5 SMALL NUCLEAR RIBONUCLEOPROTEIN 27 KDA PROTEIN"/>
    <property type="match status" value="1"/>
</dbReference>
<evidence type="ECO:0000256" key="3">
    <source>
        <dbReference type="ARBA" id="ARBA00008218"/>
    </source>
</evidence>
<comment type="subcellular location">
    <subcellularLocation>
        <location evidence="2">Nucleus</location>
    </subcellularLocation>
</comment>
<keyword evidence="7" id="KW-0539">Nucleus</keyword>
<feature type="domain" description="U4/U6.U5 small nuclear ribonucleoprotein 27kDa protein" evidence="9">
    <location>
        <begin position="266"/>
        <end position="318"/>
    </location>
</feature>
<evidence type="ECO:0000256" key="8">
    <source>
        <dbReference type="SAM" id="MobiDB-lite"/>
    </source>
</evidence>
<evidence type="ECO:0000256" key="1">
    <source>
        <dbReference type="ARBA" id="ARBA00003632"/>
    </source>
</evidence>
<organism evidence="11">
    <name type="scientific">Chaetomium thermophilum (strain DSM 1495 / CBS 144.50 / IMI 039719)</name>
    <name type="common">Thermochaetoides thermophila</name>
    <dbReference type="NCBI Taxonomy" id="759272"/>
    <lineage>
        <taxon>Eukaryota</taxon>
        <taxon>Fungi</taxon>
        <taxon>Dikarya</taxon>
        <taxon>Ascomycota</taxon>
        <taxon>Pezizomycotina</taxon>
        <taxon>Sordariomycetes</taxon>
        <taxon>Sordariomycetidae</taxon>
        <taxon>Sordariales</taxon>
        <taxon>Chaetomiaceae</taxon>
        <taxon>Thermochaetoides</taxon>
    </lineage>
</organism>
<keyword evidence="11" id="KW-1185">Reference proteome</keyword>
<sequence length="319" mass="38130">MADRRDGHSRRGGDKSSYHDDRDRRRDRDRDRRRDRDDDVDIRRRDRDRSRSRDRGDRSRRYRSRSRSRDRSRDRDRHRDRDRDRHHRRSRSRSRSPRRDRDRRDDRRDRERDEKAHRRRDDERGERGGTPSRDHGDRSVREELSDRVDNNQKSGSNHEGREQRDQSQNQQLPPHHRSASPTKRMFERDGDEPTQLPTRSKPGAGTHGHGPAHVSFKVMSKDSNHGSEYQRRESTGDQHSEDSRRFDGEPMDEDEEEVVVEEEGLDEMAKMMGFSGFGSTQGKHVIGNNVYAVRKEKKTKYRQYMNRIGGFNRPLSPTR</sequence>
<protein>
    <recommendedName>
        <fullName evidence="9">U4/U6.U5 small nuclear ribonucleoprotein 27kDa protein domain-containing protein</fullName>
    </recommendedName>
</protein>
<feature type="compositionally biased region" description="Basic and acidic residues" evidence="8">
    <location>
        <begin position="67"/>
        <end position="83"/>
    </location>
</feature>
<evidence type="ECO:0000259" key="9">
    <source>
        <dbReference type="Pfam" id="PF08648"/>
    </source>
</evidence>
<comment type="similarity">
    <text evidence="3">Belongs to the SNUT3 family.</text>
</comment>
<dbReference type="eggNOG" id="KOG3263">
    <property type="taxonomic scope" value="Eukaryota"/>
</dbReference>